<dbReference type="GO" id="GO:0030313">
    <property type="term" value="C:cell envelope"/>
    <property type="evidence" value="ECO:0007669"/>
    <property type="project" value="UniProtKB-SubCell"/>
</dbReference>
<reference evidence="9 10" key="1">
    <citation type="submission" date="2019-01" db="EMBL/GenBank/DDBJ databases">
        <title>Senegalimassilia sp. nov. KGMB04484 isolated human feces.</title>
        <authorList>
            <person name="Han K.-I."/>
            <person name="Kim J.-S."/>
            <person name="Lee K.C."/>
            <person name="Suh M.K."/>
            <person name="Eom M.K."/>
            <person name="Lee J.H."/>
            <person name="Park S.-H."/>
            <person name="Kang S.W."/>
            <person name="Park J.-E."/>
            <person name="Oh B.S."/>
            <person name="Yu S.Y."/>
            <person name="Choi S.-H."/>
            <person name="Lee D.H."/>
            <person name="Yoon H."/>
            <person name="Kim B.-Y."/>
            <person name="Lee J.H."/>
            <person name="Lee J.-S."/>
        </authorList>
    </citation>
    <scope>NUCLEOTIDE SEQUENCE [LARGE SCALE GENOMIC DNA]</scope>
    <source>
        <strain evidence="9 10">KGMB04484</strain>
    </source>
</reference>
<gene>
    <name evidence="9" type="ORF">ET524_09250</name>
</gene>
<keyword evidence="7" id="KW-0472">Membrane</keyword>
<feature type="domain" description="Tetrahaem cytochrome" evidence="8">
    <location>
        <begin position="178"/>
        <end position="233"/>
    </location>
</feature>
<dbReference type="Gene3D" id="1.10.1130.10">
    <property type="entry name" value="Flavocytochrome C3, Chain A"/>
    <property type="match status" value="1"/>
</dbReference>
<dbReference type="GO" id="GO:0046872">
    <property type="term" value="F:metal ion binding"/>
    <property type="evidence" value="ECO:0007669"/>
    <property type="project" value="UniProtKB-KW"/>
</dbReference>
<dbReference type="InterPro" id="IPR012286">
    <property type="entry name" value="Tetrahaem_cytochrome"/>
</dbReference>
<keyword evidence="6" id="KW-0408">Iron</keyword>
<sequence>MSENNTIEENVSAGETAGEQQAAGVAAAGAGTPSAKRKNRKVPVIIGVVAAVVVVAGAGFMVWHDQPSFCNAICHTPMDGYLTTYEATPGESATDKWGNEVADASSMLAPVHAQEGITCVQCHVPQMSEQVTEGIGWLTGSYEVVQTTDERFVPEEKALSDLTAARGIASEAFCLNSGCHANDDGSAMTRDDLIEKTSYMKRNPHVEEHGEVDCNECHKAHRASTVYCSKCHSDATIPDGWVSYKEAEALEPAAVSE</sequence>
<evidence type="ECO:0000313" key="10">
    <source>
        <dbReference type="Proteomes" id="UP000293345"/>
    </source>
</evidence>
<dbReference type="OrthoDB" id="5397337at2"/>
<dbReference type="InterPro" id="IPR036280">
    <property type="entry name" value="Multihaem_cyt_sf"/>
</dbReference>
<keyword evidence="4" id="KW-0479">Metal-binding</keyword>
<evidence type="ECO:0000313" key="9">
    <source>
        <dbReference type="EMBL" id="RXZ54642.1"/>
    </source>
</evidence>
<comment type="subcellular location">
    <subcellularLocation>
        <location evidence="1">Cell envelope</location>
    </subcellularLocation>
</comment>
<name>A0A4Q2K5G5_9ACTN</name>
<evidence type="ECO:0000256" key="7">
    <source>
        <dbReference type="SAM" id="Phobius"/>
    </source>
</evidence>
<keyword evidence="2" id="KW-0813">Transport</keyword>
<dbReference type="SUPFAM" id="SSF48695">
    <property type="entry name" value="Multiheme cytochromes"/>
    <property type="match status" value="1"/>
</dbReference>
<evidence type="ECO:0000256" key="5">
    <source>
        <dbReference type="ARBA" id="ARBA00022982"/>
    </source>
</evidence>
<dbReference type="Proteomes" id="UP000293345">
    <property type="component" value="Unassembled WGS sequence"/>
</dbReference>
<dbReference type="AlphaFoldDB" id="A0A4Q2K5G5"/>
<dbReference type="EMBL" id="SDPW01000001">
    <property type="protein sequence ID" value="RXZ54642.1"/>
    <property type="molecule type" value="Genomic_DNA"/>
</dbReference>
<keyword evidence="5" id="KW-0249">Electron transport</keyword>
<feature type="transmembrane region" description="Helical" evidence="7">
    <location>
        <begin position="42"/>
        <end position="63"/>
    </location>
</feature>
<evidence type="ECO:0000256" key="4">
    <source>
        <dbReference type="ARBA" id="ARBA00022723"/>
    </source>
</evidence>
<dbReference type="Pfam" id="PF14537">
    <property type="entry name" value="Cytochrom_c3_2"/>
    <property type="match status" value="1"/>
</dbReference>
<comment type="caution">
    <text evidence="9">The sequence shown here is derived from an EMBL/GenBank/DDBJ whole genome shotgun (WGS) entry which is preliminary data.</text>
</comment>
<evidence type="ECO:0000256" key="2">
    <source>
        <dbReference type="ARBA" id="ARBA00022448"/>
    </source>
</evidence>
<protein>
    <submittedName>
        <fullName evidence="9">Salivary glue protein Sgs-3</fullName>
    </submittedName>
</protein>
<evidence type="ECO:0000259" key="8">
    <source>
        <dbReference type="Pfam" id="PF14537"/>
    </source>
</evidence>
<proteinExistence type="predicted"/>
<evidence type="ECO:0000256" key="1">
    <source>
        <dbReference type="ARBA" id="ARBA00004196"/>
    </source>
</evidence>
<keyword evidence="10" id="KW-1185">Reference proteome</keyword>
<dbReference type="RefSeq" id="WP_129425220.1">
    <property type="nucleotide sequence ID" value="NZ_SDPW01000001.1"/>
</dbReference>
<keyword evidence="3" id="KW-0349">Heme</keyword>
<evidence type="ECO:0000256" key="6">
    <source>
        <dbReference type="ARBA" id="ARBA00023004"/>
    </source>
</evidence>
<organism evidence="9 10">
    <name type="scientific">Senegalimassilia faecalis</name>
    <dbReference type="NCBI Taxonomy" id="2509433"/>
    <lineage>
        <taxon>Bacteria</taxon>
        <taxon>Bacillati</taxon>
        <taxon>Actinomycetota</taxon>
        <taxon>Coriobacteriia</taxon>
        <taxon>Coriobacteriales</taxon>
        <taxon>Coriobacteriaceae</taxon>
        <taxon>Senegalimassilia</taxon>
    </lineage>
</organism>
<keyword evidence="7" id="KW-0812">Transmembrane</keyword>
<keyword evidence="7" id="KW-1133">Transmembrane helix</keyword>
<evidence type="ECO:0000256" key="3">
    <source>
        <dbReference type="ARBA" id="ARBA00022617"/>
    </source>
</evidence>
<accession>A0A4Q2K5G5</accession>